<accession>A0A1F7RX47</accession>
<comment type="caution">
    <text evidence="1">The sequence shown here is derived from an EMBL/GenBank/DDBJ whole genome shotgun (WGS) entry which is preliminary data.</text>
</comment>
<dbReference type="EMBL" id="MGDE01000104">
    <property type="protein sequence ID" value="OGL46122.1"/>
    <property type="molecule type" value="Genomic_DNA"/>
</dbReference>
<name>A0A1F7RX47_9BACT</name>
<reference evidence="1 2" key="1">
    <citation type="journal article" date="2016" name="Nat. Commun.">
        <title>Thousands of microbial genomes shed light on interconnected biogeochemical processes in an aquifer system.</title>
        <authorList>
            <person name="Anantharaman K."/>
            <person name="Brown C.T."/>
            <person name="Hug L.A."/>
            <person name="Sharon I."/>
            <person name="Castelle C.J."/>
            <person name="Probst A.J."/>
            <person name="Thomas B.C."/>
            <person name="Singh A."/>
            <person name="Wilkins M.J."/>
            <person name="Karaoz U."/>
            <person name="Brodie E.L."/>
            <person name="Williams K.H."/>
            <person name="Hubbard S.S."/>
            <person name="Banfield J.F."/>
        </authorList>
    </citation>
    <scope>NUCLEOTIDE SEQUENCE [LARGE SCALE GENOMIC DNA]</scope>
</reference>
<protein>
    <recommendedName>
        <fullName evidence="3">N-acetyltransferase domain-containing protein</fullName>
    </recommendedName>
</protein>
<dbReference type="Gene3D" id="3.40.630.30">
    <property type="match status" value="1"/>
</dbReference>
<proteinExistence type="predicted"/>
<dbReference type="InterPro" id="IPR016181">
    <property type="entry name" value="Acyl_CoA_acyltransferase"/>
</dbReference>
<dbReference type="Pfam" id="PF13527">
    <property type="entry name" value="Acetyltransf_9"/>
    <property type="match status" value="1"/>
</dbReference>
<dbReference type="Proteomes" id="UP000178797">
    <property type="component" value="Unassembled WGS sequence"/>
</dbReference>
<organism evidence="1 2">
    <name type="scientific">Candidatus Schekmanbacteria bacterium RBG_16_38_10</name>
    <dbReference type="NCBI Taxonomy" id="1817879"/>
    <lineage>
        <taxon>Bacteria</taxon>
        <taxon>Candidatus Schekmaniibacteriota</taxon>
    </lineage>
</organism>
<dbReference type="SUPFAM" id="SSF55729">
    <property type="entry name" value="Acyl-CoA N-acyltransferases (Nat)"/>
    <property type="match status" value="1"/>
</dbReference>
<evidence type="ECO:0008006" key="3">
    <source>
        <dbReference type="Google" id="ProtNLM"/>
    </source>
</evidence>
<gene>
    <name evidence="1" type="ORF">A2W05_09710</name>
</gene>
<evidence type="ECO:0000313" key="2">
    <source>
        <dbReference type="Proteomes" id="UP000178797"/>
    </source>
</evidence>
<dbReference type="AlphaFoldDB" id="A0A1F7RX47"/>
<sequence>MEIRTAQTQNEVEEALEMLCKFFPPSYYEHKTMKNIMRQYLTEDFTPQCMIVGVDNNRIVAVFRYYPRRMIIAGVEFEILGLSDYCIDSSYSNNTIVGVNFLMKCCEMLKETQYPLAIGSARRIMSNYYYRFGFIGCNSYCKCKIETLKLPSTPKQNIQFNETFNEINIENYERLRRETFSSEWGLIIRTTDFWRWIGHQISHFKKYRFFEIQRDSKLVGYFIISGNDFIDYGIESAEFETHIYELFSFLWTIINKDNLVINLSPNNKIFRSFGLSNLSYTMRFVPDEGVIAIGLNKEKLVALFSSIVSNSCTGLYSLNSFTIGDSLNFIYSDGKLTATFEPDKMKRKDEQILLNSLFQGTYGPLSLMNFGGPHVIPPTFFRINDLDGL</sequence>
<evidence type="ECO:0000313" key="1">
    <source>
        <dbReference type="EMBL" id="OGL46122.1"/>
    </source>
</evidence>